<organism evidence="2 3">
    <name type="scientific">Prorocentrum cordatum</name>
    <dbReference type="NCBI Taxonomy" id="2364126"/>
    <lineage>
        <taxon>Eukaryota</taxon>
        <taxon>Sar</taxon>
        <taxon>Alveolata</taxon>
        <taxon>Dinophyceae</taxon>
        <taxon>Prorocentrales</taxon>
        <taxon>Prorocentraceae</taxon>
        <taxon>Prorocentrum</taxon>
    </lineage>
</organism>
<sequence>MKLVRARDRAGNTANSMSAPLEDWVTMALDMQLTCLALGVCELISRDIEVARPLVNLTVLKINGALFTRDTPAAQPLVTWPTSFCATPSSCAASQRRSPSPSSRGFHGHAVVGDDAAVEPLARVASLSLADAQVAGDFAAVGPPARSRATSSRLSPSSS</sequence>
<dbReference type="Proteomes" id="UP001189429">
    <property type="component" value="Unassembled WGS sequence"/>
</dbReference>
<feature type="region of interest" description="Disordered" evidence="1">
    <location>
        <begin position="90"/>
        <end position="109"/>
    </location>
</feature>
<reference evidence="2" key="1">
    <citation type="submission" date="2023-10" db="EMBL/GenBank/DDBJ databases">
        <authorList>
            <person name="Chen Y."/>
            <person name="Shah S."/>
            <person name="Dougan E. K."/>
            <person name="Thang M."/>
            <person name="Chan C."/>
        </authorList>
    </citation>
    <scope>NUCLEOTIDE SEQUENCE [LARGE SCALE GENOMIC DNA]</scope>
</reference>
<feature type="region of interest" description="Disordered" evidence="1">
    <location>
        <begin position="140"/>
        <end position="159"/>
    </location>
</feature>
<feature type="compositionally biased region" description="Low complexity" evidence="1">
    <location>
        <begin position="143"/>
        <end position="159"/>
    </location>
</feature>
<comment type="caution">
    <text evidence="2">The sequence shown here is derived from an EMBL/GenBank/DDBJ whole genome shotgun (WGS) entry which is preliminary data.</text>
</comment>
<proteinExistence type="predicted"/>
<gene>
    <name evidence="2" type="ORF">PCOR1329_LOCUS21875</name>
</gene>
<name>A0ABN9RLN3_9DINO</name>
<keyword evidence="3" id="KW-1185">Reference proteome</keyword>
<protein>
    <submittedName>
        <fullName evidence="2">Uncharacterized protein</fullName>
    </submittedName>
</protein>
<dbReference type="EMBL" id="CAUYUJ010007236">
    <property type="protein sequence ID" value="CAK0820061.1"/>
    <property type="molecule type" value="Genomic_DNA"/>
</dbReference>
<evidence type="ECO:0000256" key="1">
    <source>
        <dbReference type="SAM" id="MobiDB-lite"/>
    </source>
</evidence>
<evidence type="ECO:0000313" key="3">
    <source>
        <dbReference type="Proteomes" id="UP001189429"/>
    </source>
</evidence>
<feature type="compositionally biased region" description="Low complexity" evidence="1">
    <location>
        <begin position="90"/>
        <end position="104"/>
    </location>
</feature>
<accession>A0ABN9RLN3</accession>
<evidence type="ECO:0000313" key="2">
    <source>
        <dbReference type="EMBL" id="CAK0820061.1"/>
    </source>
</evidence>